<dbReference type="GO" id="GO:0005524">
    <property type="term" value="F:ATP binding"/>
    <property type="evidence" value="ECO:0007669"/>
    <property type="project" value="UniProtKB-UniRule"/>
</dbReference>
<evidence type="ECO:0000313" key="17">
    <source>
        <dbReference type="Proteomes" id="UP000267368"/>
    </source>
</evidence>
<evidence type="ECO:0000256" key="13">
    <source>
        <dbReference type="ARBA" id="ARBA00049494"/>
    </source>
</evidence>
<keyword evidence="4 14" id="KW-0288">FMN</keyword>
<dbReference type="SUPFAM" id="SSF82114">
    <property type="entry name" value="Riboflavin kinase-like"/>
    <property type="match status" value="1"/>
</dbReference>
<keyword evidence="9 14" id="KW-0274">FAD</keyword>
<dbReference type="RefSeq" id="WP_123197164.1">
    <property type="nucleotide sequence ID" value="NZ_QICB01000001.1"/>
</dbReference>
<evidence type="ECO:0000256" key="2">
    <source>
        <dbReference type="ARBA" id="ARBA00005201"/>
    </source>
</evidence>
<dbReference type="InterPro" id="IPR002606">
    <property type="entry name" value="Riboflavin_kinase_bac"/>
</dbReference>
<evidence type="ECO:0000313" key="16">
    <source>
        <dbReference type="EMBL" id="RNL21322.1"/>
    </source>
</evidence>
<evidence type="ECO:0000259" key="15">
    <source>
        <dbReference type="SMART" id="SM00904"/>
    </source>
</evidence>
<keyword evidence="7 14" id="KW-0547">Nucleotide-binding</keyword>
<protein>
    <recommendedName>
        <fullName evidence="14">Riboflavin biosynthesis protein</fullName>
    </recommendedName>
    <domain>
        <recommendedName>
            <fullName evidence="14">Riboflavin kinase</fullName>
            <ecNumber evidence="14">2.7.1.26</ecNumber>
        </recommendedName>
        <alternativeName>
            <fullName evidence="14">Flavokinase</fullName>
        </alternativeName>
    </domain>
    <domain>
        <recommendedName>
            <fullName evidence="14">FMN adenylyltransferase</fullName>
            <ecNumber evidence="14">2.7.7.2</ecNumber>
        </recommendedName>
        <alternativeName>
            <fullName evidence="14">FAD pyrophosphorylase</fullName>
        </alternativeName>
        <alternativeName>
            <fullName evidence="14">FAD synthase</fullName>
        </alternativeName>
    </domain>
</protein>
<accession>A0A3N0AGZ7</accession>
<organism evidence="16 17">
    <name type="scientific">Slackia faecicanis</name>
    <dbReference type="NCBI Taxonomy" id="255723"/>
    <lineage>
        <taxon>Bacteria</taxon>
        <taxon>Bacillati</taxon>
        <taxon>Actinomycetota</taxon>
        <taxon>Coriobacteriia</taxon>
        <taxon>Eggerthellales</taxon>
        <taxon>Eggerthellaceae</taxon>
        <taxon>Slackia</taxon>
    </lineage>
</organism>
<dbReference type="GO" id="GO:0003919">
    <property type="term" value="F:FMN adenylyltransferase activity"/>
    <property type="evidence" value="ECO:0007669"/>
    <property type="project" value="UniProtKB-UniRule"/>
</dbReference>
<name>A0A3N0AGZ7_9ACTN</name>
<dbReference type="NCBIfam" id="TIGR00125">
    <property type="entry name" value="cyt_tran_rel"/>
    <property type="match status" value="1"/>
</dbReference>
<evidence type="ECO:0000256" key="5">
    <source>
        <dbReference type="ARBA" id="ARBA00022679"/>
    </source>
</evidence>
<evidence type="ECO:0000256" key="14">
    <source>
        <dbReference type="PIRNR" id="PIRNR004491"/>
    </source>
</evidence>
<keyword evidence="10 14" id="KW-0067">ATP-binding</keyword>
<evidence type="ECO:0000256" key="11">
    <source>
        <dbReference type="ARBA" id="ARBA00023268"/>
    </source>
</evidence>
<dbReference type="NCBIfam" id="TIGR00083">
    <property type="entry name" value="ribF"/>
    <property type="match status" value="1"/>
</dbReference>
<dbReference type="Gene3D" id="2.40.30.30">
    <property type="entry name" value="Riboflavin kinase-like"/>
    <property type="match status" value="1"/>
</dbReference>
<evidence type="ECO:0000256" key="7">
    <source>
        <dbReference type="ARBA" id="ARBA00022741"/>
    </source>
</evidence>
<dbReference type="InterPro" id="IPR023468">
    <property type="entry name" value="Riboflavin_kinase"/>
</dbReference>
<keyword evidence="6 14" id="KW-0548">Nucleotidyltransferase</keyword>
<dbReference type="Gene3D" id="3.40.50.620">
    <property type="entry name" value="HUPs"/>
    <property type="match status" value="1"/>
</dbReference>
<dbReference type="Pfam" id="PF06574">
    <property type="entry name" value="FAD_syn"/>
    <property type="match status" value="1"/>
</dbReference>
<comment type="similarity">
    <text evidence="14">Belongs to the ribF family.</text>
</comment>
<comment type="caution">
    <text evidence="16">The sequence shown here is derived from an EMBL/GenBank/DDBJ whole genome shotgun (WGS) entry which is preliminary data.</text>
</comment>
<dbReference type="GO" id="GO:0009398">
    <property type="term" value="P:FMN biosynthetic process"/>
    <property type="evidence" value="ECO:0007669"/>
    <property type="project" value="UniProtKB-UniRule"/>
</dbReference>
<dbReference type="CDD" id="cd02064">
    <property type="entry name" value="FAD_synthetase_N"/>
    <property type="match status" value="1"/>
</dbReference>
<dbReference type="SMART" id="SM00904">
    <property type="entry name" value="Flavokinase"/>
    <property type="match status" value="1"/>
</dbReference>
<dbReference type="InterPro" id="IPR015864">
    <property type="entry name" value="FAD_synthase"/>
</dbReference>
<dbReference type="GO" id="GO:0008531">
    <property type="term" value="F:riboflavin kinase activity"/>
    <property type="evidence" value="ECO:0007669"/>
    <property type="project" value="UniProtKB-UniRule"/>
</dbReference>
<feature type="domain" description="Riboflavin kinase" evidence="15">
    <location>
        <begin position="183"/>
        <end position="303"/>
    </location>
</feature>
<evidence type="ECO:0000256" key="3">
    <source>
        <dbReference type="ARBA" id="ARBA00022630"/>
    </source>
</evidence>
<dbReference type="OrthoDB" id="9803667at2"/>
<dbReference type="EMBL" id="QICB01000001">
    <property type="protein sequence ID" value="RNL21322.1"/>
    <property type="molecule type" value="Genomic_DNA"/>
</dbReference>
<dbReference type="InterPro" id="IPR023465">
    <property type="entry name" value="Riboflavin_kinase_dom_sf"/>
</dbReference>
<evidence type="ECO:0000256" key="4">
    <source>
        <dbReference type="ARBA" id="ARBA00022643"/>
    </source>
</evidence>
<evidence type="ECO:0000256" key="6">
    <source>
        <dbReference type="ARBA" id="ARBA00022695"/>
    </source>
</evidence>
<keyword evidence="8 14" id="KW-0418">Kinase</keyword>
<dbReference type="UniPathway" id="UPA00276">
    <property type="reaction ID" value="UER00406"/>
</dbReference>
<evidence type="ECO:0000256" key="10">
    <source>
        <dbReference type="ARBA" id="ARBA00022840"/>
    </source>
</evidence>
<comment type="catalytic activity">
    <reaction evidence="12 14">
        <text>riboflavin + ATP = FMN + ADP + H(+)</text>
        <dbReference type="Rhea" id="RHEA:14357"/>
        <dbReference type="ChEBI" id="CHEBI:15378"/>
        <dbReference type="ChEBI" id="CHEBI:30616"/>
        <dbReference type="ChEBI" id="CHEBI:57986"/>
        <dbReference type="ChEBI" id="CHEBI:58210"/>
        <dbReference type="ChEBI" id="CHEBI:456216"/>
        <dbReference type="EC" id="2.7.1.26"/>
    </reaction>
</comment>
<dbReference type="AlphaFoldDB" id="A0A3N0AGZ7"/>
<comment type="catalytic activity">
    <reaction evidence="13 14">
        <text>FMN + ATP + H(+) = FAD + diphosphate</text>
        <dbReference type="Rhea" id="RHEA:17237"/>
        <dbReference type="ChEBI" id="CHEBI:15378"/>
        <dbReference type="ChEBI" id="CHEBI:30616"/>
        <dbReference type="ChEBI" id="CHEBI:33019"/>
        <dbReference type="ChEBI" id="CHEBI:57692"/>
        <dbReference type="ChEBI" id="CHEBI:58210"/>
        <dbReference type="EC" id="2.7.7.2"/>
    </reaction>
</comment>
<keyword evidence="17" id="KW-1185">Reference proteome</keyword>
<dbReference type="InterPro" id="IPR004821">
    <property type="entry name" value="Cyt_trans-like"/>
</dbReference>
<dbReference type="PANTHER" id="PTHR22749">
    <property type="entry name" value="RIBOFLAVIN KINASE/FMN ADENYLYLTRANSFERASE"/>
    <property type="match status" value="1"/>
</dbReference>
<evidence type="ECO:0000256" key="12">
    <source>
        <dbReference type="ARBA" id="ARBA00047880"/>
    </source>
</evidence>
<dbReference type="Proteomes" id="UP000267368">
    <property type="component" value="Unassembled WGS sequence"/>
</dbReference>
<comment type="pathway">
    <text evidence="2 14">Cofactor biosynthesis; FMN biosynthesis; FMN from riboflavin (ATP route): step 1/1.</text>
</comment>
<sequence>MAKVYRVNEAFDHGLLSGASCAFGVFDGVHRGHRFLIDEAKKTAAECGGPSAVLTFDIDPDERFHADRLKKLMTNERRIEALAQTGVDFVAVLPFTPAFAAQAPLDFLATTFGESFPAALHVGCDFHFGAKAAGQVDDLRAWADERGVRIFAHDLKSAFDKPITATRIRLLLAEGRCEDAVELLGHPYAFEGVVAQGRGEGSDMGFCTANIELAPMMRALGEGVYAAWATVSGVRYKAAMSMGTAPTFAEATATSEVHILDFEGSIYGETIAVEPVHYLRPMVEFDSVESLIAEVQANIAWVRENL</sequence>
<dbReference type="PIRSF" id="PIRSF004491">
    <property type="entry name" value="FAD_Synth"/>
    <property type="match status" value="1"/>
</dbReference>
<keyword evidence="5 14" id="KW-0808">Transferase</keyword>
<dbReference type="GO" id="GO:0009231">
    <property type="term" value="P:riboflavin biosynthetic process"/>
    <property type="evidence" value="ECO:0007669"/>
    <property type="project" value="InterPro"/>
</dbReference>
<dbReference type="PANTHER" id="PTHR22749:SF6">
    <property type="entry name" value="RIBOFLAVIN KINASE"/>
    <property type="match status" value="1"/>
</dbReference>
<proteinExistence type="inferred from homology"/>
<keyword evidence="3 14" id="KW-0285">Flavoprotein</keyword>
<evidence type="ECO:0000256" key="8">
    <source>
        <dbReference type="ARBA" id="ARBA00022777"/>
    </source>
</evidence>
<dbReference type="InterPro" id="IPR014729">
    <property type="entry name" value="Rossmann-like_a/b/a_fold"/>
</dbReference>
<dbReference type="EC" id="2.7.1.26" evidence="14"/>
<evidence type="ECO:0000256" key="9">
    <source>
        <dbReference type="ARBA" id="ARBA00022827"/>
    </source>
</evidence>
<gene>
    <name evidence="16" type="primary">ribF</name>
    <name evidence="16" type="ORF">DMP07_00245</name>
</gene>
<dbReference type="EC" id="2.7.7.2" evidence="14"/>
<dbReference type="GO" id="GO:0006747">
    <property type="term" value="P:FAD biosynthetic process"/>
    <property type="evidence" value="ECO:0007669"/>
    <property type="project" value="UniProtKB-UniRule"/>
</dbReference>
<dbReference type="Pfam" id="PF01687">
    <property type="entry name" value="Flavokinase"/>
    <property type="match status" value="1"/>
</dbReference>
<dbReference type="InterPro" id="IPR015865">
    <property type="entry name" value="Riboflavin_kinase_bac/euk"/>
</dbReference>
<evidence type="ECO:0000256" key="1">
    <source>
        <dbReference type="ARBA" id="ARBA00004726"/>
    </source>
</evidence>
<dbReference type="SUPFAM" id="SSF52374">
    <property type="entry name" value="Nucleotidylyl transferase"/>
    <property type="match status" value="1"/>
</dbReference>
<keyword evidence="11" id="KW-0511">Multifunctional enzyme</keyword>
<reference evidence="17" key="1">
    <citation type="submission" date="2018-05" db="EMBL/GenBank/DDBJ databases">
        <title>Genome Sequencing of selected type strains of the family Eggerthellaceae.</title>
        <authorList>
            <person name="Danylec N."/>
            <person name="Stoll D.A."/>
            <person name="Doetsch A."/>
            <person name="Huch M."/>
        </authorList>
    </citation>
    <scope>NUCLEOTIDE SEQUENCE [LARGE SCALE GENOMIC DNA]</scope>
    <source>
        <strain evidence="17">DSM 17537</strain>
    </source>
</reference>
<dbReference type="UniPathway" id="UPA00277">
    <property type="reaction ID" value="UER00407"/>
</dbReference>
<comment type="pathway">
    <text evidence="1 14">Cofactor biosynthesis; FAD biosynthesis; FAD from FMN: step 1/1.</text>
</comment>